<dbReference type="Pfam" id="PF00034">
    <property type="entry name" value="Cytochrom_C"/>
    <property type="match status" value="1"/>
</dbReference>
<dbReference type="PROSITE" id="PS51257">
    <property type="entry name" value="PROKAR_LIPOPROTEIN"/>
    <property type="match status" value="1"/>
</dbReference>
<keyword evidence="2 4" id="KW-0479">Metal-binding</keyword>
<comment type="caution">
    <text evidence="7">The sequence shown here is derived from an EMBL/GenBank/DDBJ whole genome shotgun (WGS) entry which is preliminary data.</text>
</comment>
<accession>A0ABT1XKZ1</accession>
<reference evidence="7 8" key="1">
    <citation type="submission" date="2022-08" db="EMBL/GenBank/DDBJ databases">
        <title>Polyphasic taxonomy analysis of Qipengyuania sp.RS5-5.</title>
        <authorList>
            <person name="Xamxidin M."/>
            <person name="Wu M."/>
        </authorList>
    </citation>
    <scope>NUCLEOTIDE SEQUENCE [LARGE SCALE GENOMIC DNA]</scope>
    <source>
        <strain evidence="7 8">RS5-5</strain>
    </source>
</reference>
<evidence type="ECO:0000256" key="3">
    <source>
        <dbReference type="ARBA" id="ARBA00023004"/>
    </source>
</evidence>
<evidence type="ECO:0000313" key="8">
    <source>
        <dbReference type="Proteomes" id="UP001206067"/>
    </source>
</evidence>
<name>A0ABT1XKZ1_9SPHN</name>
<dbReference type="RefSeq" id="WP_257594104.1">
    <property type="nucleotide sequence ID" value="NZ_JANKHH010000001.1"/>
</dbReference>
<evidence type="ECO:0000256" key="5">
    <source>
        <dbReference type="SAM" id="SignalP"/>
    </source>
</evidence>
<keyword evidence="1 4" id="KW-0349">Heme</keyword>
<evidence type="ECO:0000256" key="4">
    <source>
        <dbReference type="PROSITE-ProRule" id="PRU00433"/>
    </source>
</evidence>
<protein>
    <submittedName>
        <fullName evidence="7">Cytochrome c</fullName>
    </submittedName>
</protein>
<dbReference type="InterPro" id="IPR009056">
    <property type="entry name" value="Cyt_c-like_dom"/>
</dbReference>
<dbReference type="InterPro" id="IPR036909">
    <property type="entry name" value="Cyt_c-like_dom_sf"/>
</dbReference>
<proteinExistence type="predicted"/>
<sequence length="116" mass="12141">MGSRVSFVTIGALLLAACQHAATGNATHSRTIEDIAFAQASCGGCHAVETPGISPNPASPTFAEIAHRHGTTQRTLAAFLRDAHNYPEAMDFDLTPQQADALASYMMTLGGASQRP</sequence>
<evidence type="ECO:0000259" key="6">
    <source>
        <dbReference type="PROSITE" id="PS51007"/>
    </source>
</evidence>
<keyword evidence="8" id="KW-1185">Reference proteome</keyword>
<dbReference type="Proteomes" id="UP001206067">
    <property type="component" value="Unassembled WGS sequence"/>
</dbReference>
<feature type="chain" id="PRO_5047097055" evidence="5">
    <location>
        <begin position="22"/>
        <end position="116"/>
    </location>
</feature>
<feature type="domain" description="Cytochrome c" evidence="6">
    <location>
        <begin position="19"/>
        <end position="110"/>
    </location>
</feature>
<dbReference type="PROSITE" id="PS51007">
    <property type="entry name" value="CYTC"/>
    <property type="match status" value="1"/>
</dbReference>
<organism evidence="7 8">
    <name type="scientific">Parerythrobacter lacustris</name>
    <dbReference type="NCBI Taxonomy" id="2969984"/>
    <lineage>
        <taxon>Bacteria</taxon>
        <taxon>Pseudomonadati</taxon>
        <taxon>Pseudomonadota</taxon>
        <taxon>Alphaproteobacteria</taxon>
        <taxon>Sphingomonadales</taxon>
        <taxon>Erythrobacteraceae</taxon>
        <taxon>Parerythrobacter</taxon>
    </lineage>
</organism>
<feature type="signal peptide" evidence="5">
    <location>
        <begin position="1"/>
        <end position="21"/>
    </location>
</feature>
<evidence type="ECO:0000313" key="7">
    <source>
        <dbReference type="EMBL" id="MCR2832339.1"/>
    </source>
</evidence>
<dbReference type="Gene3D" id="1.10.760.10">
    <property type="entry name" value="Cytochrome c-like domain"/>
    <property type="match status" value="1"/>
</dbReference>
<gene>
    <name evidence="7" type="ORF">NSO95_00140</name>
</gene>
<evidence type="ECO:0000256" key="2">
    <source>
        <dbReference type="ARBA" id="ARBA00022723"/>
    </source>
</evidence>
<dbReference type="SUPFAM" id="SSF46626">
    <property type="entry name" value="Cytochrome c"/>
    <property type="match status" value="1"/>
</dbReference>
<keyword evidence="5" id="KW-0732">Signal</keyword>
<keyword evidence="3 4" id="KW-0408">Iron</keyword>
<dbReference type="EMBL" id="JANKHH010000001">
    <property type="protein sequence ID" value="MCR2832339.1"/>
    <property type="molecule type" value="Genomic_DNA"/>
</dbReference>
<evidence type="ECO:0000256" key="1">
    <source>
        <dbReference type="ARBA" id="ARBA00022617"/>
    </source>
</evidence>